<accession>A0A2J8I6N5</accession>
<evidence type="ECO:0000313" key="1">
    <source>
        <dbReference type="EMBL" id="PNI06170.1"/>
    </source>
</evidence>
<protein>
    <submittedName>
        <fullName evidence="1">Uncharacterized protein</fullName>
    </submittedName>
</protein>
<sequence length="75" mass="8180">MEYVAVRLFGDGAMKRHKKTFEPETTALGDFENVSDAIAQACLQLNCNHVRHGILSEGEGAGGFIVMDIQELAEV</sequence>
<comment type="caution">
    <text evidence="1">The sequence shown here is derived from an EMBL/GenBank/DDBJ whole genome shotgun (WGS) entry which is preliminary data.</text>
</comment>
<gene>
    <name evidence="1" type="ORF">C1N32_04000</name>
</gene>
<dbReference type="Proteomes" id="UP000236449">
    <property type="component" value="Unassembled WGS sequence"/>
</dbReference>
<name>A0A2J8I6N5_VIBDI</name>
<dbReference type="RefSeq" id="WP_102965458.1">
    <property type="nucleotide sequence ID" value="NZ_POSK01000002.1"/>
</dbReference>
<dbReference type="EMBL" id="POSK01000002">
    <property type="protein sequence ID" value="PNI06170.1"/>
    <property type="molecule type" value="Genomic_DNA"/>
</dbReference>
<evidence type="ECO:0000313" key="2">
    <source>
        <dbReference type="Proteomes" id="UP000236449"/>
    </source>
</evidence>
<dbReference type="AlphaFoldDB" id="A0A2J8I6N5"/>
<proteinExistence type="predicted"/>
<reference evidence="1 2" key="1">
    <citation type="submission" date="2018-01" db="EMBL/GenBank/DDBJ databases">
        <title>Draft genome sequences of six Vibrio diazotrophicus strains isolated from deep-sea sediments of the Baltic Sea.</title>
        <authorList>
            <person name="Castillo D."/>
            <person name="Vandieken V."/>
            <person name="Chiang O."/>
            <person name="Middelboe M."/>
        </authorList>
    </citation>
    <scope>NUCLEOTIDE SEQUENCE [LARGE SCALE GENOMIC DNA]</scope>
    <source>
        <strain evidence="1 2">60.27F</strain>
    </source>
</reference>
<organism evidence="1 2">
    <name type="scientific">Vibrio diazotrophicus</name>
    <dbReference type="NCBI Taxonomy" id="685"/>
    <lineage>
        <taxon>Bacteria</taxon>
        <taxon>Pseudomonadati</taxon>
        <taxon>Pseudomonadota</taxon>
        <taxon>Gammaproteobacteria</taxon>
        <taxon>Vibrionales</taxon>
        <taxon>Vibrionaceae</taxon>
        <taxon>Vibrio</taxon>
    </lineage>
</organism>
<dbReference type="OrthoDB" id="5896142at2"/>